<dbReference type="KEGG" id="mass:CR152_10975"/>
<dbReference type="EMBL" id="CP024608">
    <property type="protein sequence ID" value="ATQ74989.1"/>
    <property type="molecule type" value="Genomic_DNA"/>
</dbReference>
<keyword evidence="2" id="KW-1185">Reference proteome</keyword>
<dbReference type="Proteomes" id="UP000229897">
    <property type="component" value="Chromosome"/>
</dbReference>
<organism evidence="1 2">
    <name type="scientific">Massilia violaceinigra</name>
    <dbReference type="NCBI Taxonomy" id="2045208"/>
    <lineage>
        <taxon>Bacteria</taxon>
        <taxon>Pseudomonadati</taxon>
        <taxon>Pseudomonadota</taxon>
        <taxon>Betaproteobacteria</taxon>
        <taxon>Burkholderiales</taxon>
        <taxon>Oxalobacteraceae</taxon>
        <taxon>Telluria group</taxon>
        <taxon>Massilia</taxon>
    </lineage>
</organism>
<accession>A0A2D2DJ34</accession>
<evidence type="ECO:0000313" key="1">
    <source>
        <dbReference type="EMBL" id="ATQ74989.1"/>
    </source>
</evidence>
<gene>
    <name evidence="1" type="ORF">CR152_10975</name>
</gene>
<dbReference type="AlphaFoldDB" id="A0A2D2DJ34"/>
<protein>
    <submittedName>
        <fullName evidence="1">Uncharacterized protein</fullName>
    </submittedName>
</protein>
<evidence type="ECO:0000313" key="2">
    <source>
        <dbReference type="Proteomes" id="UP000229897"/>
    </source>
</evidence>
<reference evidence="1" key="1">
    <citation type="submission" date="2017-10" db="EMBL/GenBank/DDBJ databases">
        <title>Massilia psychrophilum sp. nov., a novel purple-pigmented bacterium isolated from Tianshan glacier, Xinjiang Municipality, China.</title>
        <authorList>
            <person name="Wang H."/>
        </authorList>
    </citation>
    <scope>NUCLEOTIDE SEQUENCE [LARGE SCALE GENOMIC DNA]</scope>
    <source>
        <strain evidence="1">B2</strain>
    </source>
</reference>
<name>A0A2D2DJ34_9BURK</name>
<sequence>MGALFHRLPKVPAAQCVRHKPADANQEHIDQKAHPFEGDMLIRKVFGFAVYLMDLPTGRLMQQTRKLKRAEKRSAFHR</sequence>
<proteinExistence type="predicted"/>